<evidence type="ECO:0000256" key="1">
    <source>
        <dbReference type="SAM" id="Phobius"/>
    </source>
</evidence>
<feature type="transmembrane region" description="Helical" evidence="1">
    <location>
        <begin position="123"/>
        <end position="145"/>
    </location>
</feature>
<keyword evidence="1" id="KW-1133">Transmembrane helix</keyword>
<accession>A0A455T107</accession>
<proteinExistence type="predicted"/>
<protein>
    <submittedName>
        <fullName evidence="2">Uncharacterized protein</fullName>
    </submittedName>
</protein>
<keyword evidence="1" id="KW-0472">Membrane</keyword>
<dbReference type="EMBL" id="AP019377">
    <property type="protein sequence ID" value="BBH93049.1"/>
    <property type="molecule type" value="Genomic_DNA"/>
</dbReference>
<sequence>MNPEHIAQAVSGLSAEQWTRLTAIAEARGLSIGDLLHIIEEVFSDPSGAIRQGLHRILDPLAGPLHTNSQQKQPLAATIQDLHQRTWSQVLSPLLNGPHPFQGAAAEALSATWPIYQTNMDSFLSLLSASLAADLALVAAIASFIEDMVAFAAAEEVLIDAAVVVNAAAAVELEANPIADILQGIVDLLIAILGIIALAASLEQLITAIRQWQAAHEALGTLPASVHQYTNWTLPDGRSLSPEEQKQAERIFRDGTISRAFPNPYIRMMVITWLLIAFGACGIQKIWELLKAAATTCENLADQLAQATGFAGADNSRPIGLSRQIGAIRLIQTILSLPAIPEFTAQYGLVTPLNIQGVNLQQRDANNQIAGDIDLKIKVKSQVLYAEVGGPDKGSSLPANPGNPNGPSHAQVFRAELQKLKQWAARDGAKAICFLVAPKPGQDGPAIQEQKDFQTALLIAQQELGPQNVFIVPYSNAVSCKPPPPAQPPSSP</sequence>
<gene>
    <name evidence="2" type="ORF">KTA_12480</name>
</gene>
<feature type="transmembrane region" description="Helical" evidence="1">
    <location>
        <begin position="265"/>
        <end position="287"/>
    </location>
</feature>
<name>A0A455T107_9CHLR</name>
<reference evidence="2" key="1">
    <citation type="submission" date="2018-12" db="EMBL/GenBank/DDBJ databases">
        <title>Novel natural products biosynthetic potential of the class Ktedonobacteria.</title>
        <authorList>
            <person name="Zheng Y."/>
            <person name="Saitou A."/>
            <person name="Wang C.M."/>
            <person name="Toyoda A."/>
            <person name="Minakuchi Y."/>
            <person name="Sekiguchi Y."/>
            <person name="Ueda K."/>
            <person name="Takano H."/>
            <person name="Sakai Y."/>
            <person name="Yokota A."/>
            <person name="Yabe S."/>
        </authorList>
    </citation>
    <scope>NUCLEOTIDE SEQUENCE</scope>
    <source>
        <strain evidence="2">A3-2</strain>
    </source>
</reference>
<evidence type="ECO:0000313" key="2">
    <source>
        <dbReference type="EMBL" id="BBH93049.1"/>
    </source>
</evidence>
<dbReference type="AlphaFoldDB" id="A0A455T107"/>
<organism evidence="2">
    <name type="scientific">Thermogemmatispora argillosa</name>
    <dbReference type="NCBI Taxonomy" id="2045280"/>
    <lineage>
        <taxon>Bacteria</taxon>
        <taxon>Bacillati</taxon>
        <taxon>Chloroflexota</taxon>
        <taxon>Ktedonobacteria</taxon>
        <taxon>Thermogemmatisporales</taxon>
        <taxon>Thermogemmatisporaceae</taxon>
        <taxon>Thermogemmatispora</taxon>
    </lineage>
</organism>
<keyword evidence="1" id="KW-0812">Transmembrane</keyword>
<feature type="transmembrane region" description="Helical" evidence="1">
    <location>
        <begin position="181"/>
        <end position="202"/>
    </location>
</feature>